<comment type="subcellular location">
    <subcellularLocation>
        <location evidence="2">Periplasm</location>
    </subcellularLocation>
</comment>
<proteinExistence type="inferred from homology"/>
<evidence type="ECO:0000256" key="11">
    <source>
        <dbReference type="ARBA" id="ARBA00030835"/>
    </source>
</evidence>
<keyword evidence="14" id="KW-0966">Cell projection</keyword>
<evidence type="ECO:0000256" key="10">
    <source>
        <dbReference type="ARBA" id="ARBA00023316"/>
    </source>
</evidence>
<evidence type="ECO:0000256" key="5">
    <source>
        <dbReference type="ARBA" id="ARBA00013433"/>
    </source>
</evidence>
<dbReference type="InterPro" id="IPR019301">
    <property type="entry name" value="Flagellar_prot_FlgJ_N"/>
</dbReference>
<dbReference type="GO" id="GO:0042597">
    <property type="term" value="C:periplasmic space"/>
    <property type="evidence" value="ECO:0007669"/>
    <property type="project" value="UniProtKB-SubCell"/>
</dbReference>
<dbReference type="GO" id="GO:0044780">
    <property type="term" value="P:bacterial-type flagellum assembly"/>
    <property type="evidence" value="ECO:0007669"/>
    <property type="project" value="InterPro"/>
</dbReference>
<evidence type="ECO:0000256" key="2">
    <source>
        <dbReference type="ARBA" id="ARBA00004418"/>
    </source>
</evidence>
<dbReference type="InterPro" id="IPR051056">
    <property type="entry name" value="Glycosyl_Hydrolase_73"/>
</dbReference>
<keyword evidence="15" id="KW-1185">Reference proteome</keyword>
<reference evidence="14" key="1">
    <citation type="submission" date="2023-02" db="EMBL/GenBank/DDBJ databases">
        <title>Tahibacter soli sp. nov. isolated from soil.</title>
        <authorList>
            <person name="Baek J.H."/>
            <person name="Lee J.K."/>
            <person name="Choi D.G."/>
            <person name="Jeon C.O."/>
        </authorList>
    </citation>
    <scope>NUCLEOTIDE SEQUENCE</scope>
    <source>
        <strain evidence="14">BL</strain>
    </source>
</reference>
<dbReference type="AlphaFoldDB" id="A0A9X3YKG6"/>
<gene>
    <name evidence="14" type="primary">flgJ</name>
    <name evidence="14" type="ORF">OD750_009865</name>
</gene>
<dbReference type="GO" id="GO:0071973">
    <property type="term" value="P:bacterial-type flagellum-dependent cell motility"/>
    <property type="evidence" value="ECO:0007669"/>
    <property type="project" value="TreeGrafter"/>
</dbReference>
<keyword evidence="14" id="KW-0969">Cilium</keyword>
<comment type="function">
    <text evidence="1">Flagellum-specific muramidase which hydrolyzes the peptidoglycan layer to assemble the rod structure in the periplasmic space.</text>
</comment>
<dbReference type="NCBIfam" id="TIGR02541">
    <property type="entry name" value="flagell_FlgJ"/>
    <property type="match status" value="1"/>
</dbReference>
<evidence type="ECO:0000259" key="13">
    <source>
        <dbReference type="SMART" id="SM00047"/>
    </source>
</evidence>
<comment type="similarity">
    <text evidence="3">In the N-terminal section; belongs to the FlgJ family.</text>
</comment>
<keyword evidence="14" id="KW-0282">Flagellum</keyword>
<organism evidence="14 15">
    <name type="scientific">Tahibacter soli</name>
    <dbReference type="NCBI Taxonomy" id="2983605"/>
    <lineage>
        <taxon>Bacteria</taxon>
        <taxon>Pseudomonadati</taxon>
        <taxon>Pseudomonadota</taxon>
        <taxon>Gammaproteobacteria</taxon>
        <taxon>Lysobacterales</taxon>
        <taxon>Rhodanobacteraceae</taxon>
        <taxon>Tahibacter</taxon>
    </lineage>
</organism>
<evidence type="ECO:0000256" key="7">
    <source>
        <dbReference type="ARBA" id="ARBA00022795"/>
    </source>
</evidence>
<dbReference type="RefSeq" id="WP_263545268.1">
    <property type="nucleotide sequence ID" value="NZ_JAOVZO020000014.1"/>
</dbReference>
<sequence>MDTRLVPVDAMQTSLSSLKAAAASRDPRAAAATARQLESVFAEHLVKSMRSASGGNSLFPAQNPLYQEMYDRQIAQKLAQGRGLGLAGVVERSLGGSAAPAADGVPARTAAGRAYSLAAYARTLPPQRAMPAQEMPRPADKPDTTEPPISPTGPASSASSSANTPFADDASPGRLSPSAGTARYDSPDEFVAAVWPHAVRTAAELGVSPRILVAQAALETGWGRHVPRADDGSGSHNLFGIKAGASWNGERTTTTTQEYADGAMKRTTAQFRAYGDVGASFDDYARLLKSSRRYAGALAAGTDEANFAHALQRAGYATDPAYAAKLVGIANGPALERALKNADDEPLVAAR</sequence>
<keyword evidence="6" id="KW-0574">Periplasm</keyword>
<evidence type="ECO:0000256" key="8">
    <source>
        <dbReference type="ARBA" id="ARBA00022801"/>
    </source>
</evidence>
<dbReference type="InterPro" id="IPR002901">
    <property type="entry name" value="MGlyc_endo_b_GlcNAc-like_dom"/>
</dbReference>
<feature type="domain" description="Mannosyl-glycoprotein endo-beta-N-acetylglucosamidase-like" evidence="13">
    <location>
        <begin position="175"/>
        <end position="341"/>
    </location>
</feature>
<protein>
    <recommendedName>
        <fullName evidence="5">Peptidoglycan hydrolase FlgJ</fullName>
    </recommendedName>
    <alternativeName>
        <fullName evidence="11">Muramidase FlgJ</fullName>
    </alternativeName>
</protein>
<comment type="similarity">
    <text evidence="4">In the C-terminal section; belongs to the glycosyl hydrolase 73 family.</text>
</comment>
<name>A0A9X3YKG6_9GAMM</name>
<dbReference type="Gene3D" id="2.10.70.40">
    <property type="entry name" value="peptidoglycan hydrolase"/>
    <property type="match status" value="1"/>
</dbReference>
<dbReference type="PANTHER" id="PTHR33308">
    <property type="entry name" value="PEPTIDOGLYCAN HYDROLASE FLGJ"/>
    <property type="match status" value="1"/>
</dbReference>
<dbReference type="Pfam" id="PF10135">
    <property type="entry name" value="Rod-binding"/>
    <property type="match status" value="1"/>
</dbReference>
<dbReference type="PANTHER" id="PTHR33308:SF9">
    <property type="entry name" value="PEPTIDOGLYCAN HYDROLASE FLGJ"/>
    <property type="match status" value="1"/>
</dbReference>
<evidence type="ECO:0000256" key="9">
    <source>
        <dbReference type="ARBA" id="ARBA00023295"/>
    </source>
</evidence>
<keyword evidence="10" id="KW-0961">Cell wall biogenesis/degradation</keyword>
<evidence type="ECO:0000313" key="15">
    <source>
        <dbReference type="Proteomes" id="UP001139971"/>
    </source>
</evidence>
<evidence type="ECO:0000256" key="3">
    <source>
        <dbReference type="ARBA" id="ARBA00006880"/>
    </source>
</evidence>
<evidence type="ECO:0000313" key="14">
    <source>
        <dbReference type="EMBL" id="MDC8012850.1"/>
    </source>
</evidence>
<dbReference type="PRINTS" id="PR01002">
    <property type="entry name" value="FLGFLGJ"/>
</dbReference>
<evidence type="ECO:0000256" key="1">
    <source>
        <dbReference type="ARBA" id="ARBA00002954"/>
    </source>
</evidence>
<dbReference type="InterPro" id="IPR013377">
    <property type="entry name" value="FlgJ"/>
</dbReference>
<dbReference type="Pfam" id="PF01832">
    <property type="entry name" value="Glucosaminidase"/>
    <property type="match status" value="1"/>
</dbReference>
<keyword evidence="7" id="KW-1005">Bacterial flagellum biogenesis</keyword>
<dbReference type="Gene3D" id="1.10.530.10">
    <property type="match status" value="1"/>
</dbReference>
<accession>A0A9X3YKG6</accession>
<evidence type="ECO:0000256" key="4">
    <source>
        <dbReference type="ARBA" id="ARBA00007974"/>
    </source>
</evidence>
<dbReference type="GO" id="GO:0004040">
    <property type="term" value="F:amidase activity"/>
    <property type="evidence" value="ECO:0007669"/>
    <property type="project" value="InterPro"/>
</dbReference>
<dbReference type="GO" id="GO:0071555">
    <property type="term" value="P:cell wall organization"/>
    <property type="evidence" value="ECO:0007669"/>
    <property type="project" value="UniProtKB-KW"/>
</dbReference>
<evidence type="ECO:0000256" key="6">
    <source>
        <dbReference type="ARBA" id="ARBA00022764"/>
    </source>
</evidence>
<feature type="region of interest" description="Disordered" evidence="12">
    <location>
        <begin position="125"/>
        <end position="181"/>
    </location>
</feature>
<dbReference type="GO" id="GO:0016798">
    <property type="term" value="F:hydrolase activity, acting on glycosyl bonds"/>
    <property type="evidence" value="ECO:0007669"/>
    <property type="project" value="UniProtKB-KW"/>
</dbReference>
<keyword evidence="8 14" id="KW-0378">Hydrolase</keyword>
<comment type="caution">
    <text evidence="14">The sequence shown here is derived from an EMBL/GenBank/DDBJ whole genome shotgun (WGS) entry which is preliminary data.</text>
</comment>
<evidence type="ECO:0000256" key="12">
    <source>
        <dbReference type="SAM" id="MobiDB-lite"/>
    </source>
</evidence>
<dbReference type="Proteomes" id="UP001139971">
    <property type="component" value="Unassembled WGS sequence"/>
</dbReference>
<dbReference type="EMBL" id="JAOVZO020000014">
    <property type="protein sequence ID" value="MDC8012850.1"/>
    <property type="molecule type" value="Genomic_DNA"/>
</dbReference>
<dbReference type="SMART" id="SM00047">
    <property type="entry name" value="LYZ2"/>
    <property type="match status" value="1"/>
</dbReference>
<keyword evidence="9" id="KW-0326">Glycosidase</keyword>